<dbReference type="GO" id="GO:0005737">
    <property type="term" value="C:cytoplasm"/>
    <property type="evidence" value="ECO:0007669"/>
    <property type="project" value="TreeGrafter"/>
</dbReference>
<proteinExistence type="inferred from homology"/>
<dbReference type="EMBL" id="QXDL01000251">
    <property type="protein sequence ID" value="RIH79173.1"/>
    <property type="molecule type" value="Genomic_DNA"/>
</dbReference>
<evidence type="ECO:0000313" key="4">
    <source>
        <dbReference type="Proteomes" id="UP000265715"/>
    </source>
</evidence>
<dbReference type="InterPro" id="IPR035647">
    <property type="entry name" value="EFG_III/V"/>
</dbReference>
<protein>
    <submittedName>
        <fullName evidence="3">IMPACT family member YigZ</fullName>
    </submittedName>
</protein>
<dbReference type="PANTHER" id="PTHR16301:SF20">
    <property type="entry name" value="IMPACT FAMILY MEMBER YIGZ"/>
    <property type="match status" value="1"/>
</dbReference>
<dbReference type="InterPro" id="IPR023582">
    <property type="entry name" value="Impact"/>
</dbReference>
<dbReference type="RefSeq" id="WP_119316505.1">
    <property type="nucleotide sequence ID" value="NZ_QXDL01000251.1"/>
</dbReference>
<accession>A0A399E6P3</accession>
<keyword evidence="4" id="KW-1185">Reference proteome</keyword>
<dbReference type="Gene3D" id="3.30.230.30">
    <property type="entry name" value="Impact, N-terminal domain"/>
    <property type="match status" value="1"/>
</dbReference>
<name>A0A399E6P3_9DEIN</name>
<evidence type="ECO:0000259" key="2">
    <source>
        <dbReference type="Pfam" id="PF01205"/>
    </source>
</evidence>
<evidence type="ECO:0000256" key="1">
    <source>
        <dbReference type="ARBA" id="ARBA00007665"/>
    </source>
</evidence>
<dbReference type="Gene3D" id="3.30.70.240">
    <property type="match status" value="1"/>
</dbReference>
<comment type="caution">
    <text evidence="3">The sequence shown here is derived from an EMBL/GenBank/DDBJ whole genome shotgun (WGS) entry which is preliminary data.</text>
</comment>
<sequence length="198" mass="21542">MTTLAAPHELEQLIQKSRFIARAAPAATPEEALAFLERVREREATHNCWAYRVGPLYRFSDDGEPGGTAGQPILRAIEGQGLDRVMVVVTRHFGGVKLGTGGLVRAYGGVAAECLRQAPRREVRPRVRVALEVPFELSGVVYGLLERGGLPRDAEGYTARGLRLELTLEAGALEAFQAALRDASRGVLRAEVVERLEA</sequence>
<dbReference type="AlphaFoldDB" id="A0A399E6P3"/>
<comment type="similarity">
    <text evidence="1">Belongs to the IMPACT family.</text>
</comment>
<dbReference type="Proteomes" id="UP000265715">
    <property type="component" value="Unassembled WGS sequence"/>
</dbReference>
<feature type="domain" description="Impact N-terminal" evidence="2">
    <location>
        <begin position="15"/>
        <end position="115"/>
    </location>
</feature>
<organism evidence="3 4">
    <name type="scientific">Calidithermus terrae</name>
    <dbReference type="NCBI Taxonomy" id="1408545"/>
    <lineage>
        <taxon>Bacteria</taxon>
        <taxon>Thermotogati</taxon>
        <taxon>Deinococcota</taxon>
        <taxon>Deinococci</taxon>
        <taxon>Thermales</taxon>
        <taxon>Thermaceae</taxon>
        <taxon>Calidithermus</taxon>
    </lineage>
</organism>
<dbReference type="PANTHER" id="PTHR16301">
    <property type="entry name" value="IMPACT-RELATED"/>
    <property type="match status" value="1"/>
</dbReference>
<dbReference type="OrthoDB" id="9813771at2"/>
<reference evidence="3 4" key="1">
    <citation type="submission" date="2018-08" db="EMBL/GenBank/DDBJ databases">
        <title>Meiothermus terrae DSM 26712 genome sequencing project.</title>
        <authorList>
            <person name="Da Costa M.S."/>
            <person name="Albuquerque L."/>
            <person name="Raposo P."/>
            <person name="Froufe H.J.C."/>
            <person name="Barroso C.S."/>
            <person name="Egas C."/>
        </authorList>
    </citation>
    <scope>NUCLEOTIDE SEQUENCE [LARGE SCALE GENOMIC DNA]</scope>
    <source>
        <strain evidence="3 4">DSM 26712</strain>
    </source>
</reference>
<dbReference type="InterPro" id="IPR036956">
    <property type="entry name" value="Impact_N_sf"/>
</dbReference>
<dbReference type="InterPro" id="IPR020568">
    <property type="entry name" value="Ribosomal_Su5_D2-typ_SF"/>
</dbReference>
<dbReference type="GO" id="GO:0006446">
    <property type="term" value="P:regulation of translational initiation"/>
    <property type="evidence" value="ECO:0007669"/>
    <property type="project" value="TreeGrafter"/>
</dbReference>
<evidence type="ECO:0000313" key="3">
    <source>
        <dbReference type="EMBL" id="RIH79173.1"/>
    </source>
</evidence>
<dbReference type="SUPFAM" id="SSF54211">
    <property type="entry name" value="Ribosomal protein S5 domain 2-like"/>
    <property type="match status" value="1"/>
</dbReference>
<gene>
    <name evidence="3" type="primary">yigZ</name>
    <name evidence="3" type="ORF">Mterra_03619</name>
</gene>
<dbReference type="InterPro" id="IPR001498">
    <property type="entry name" value="Impact_N"/>
</dbReference>
<dbReference type="SUPFAM" id="SSF54980">
    <property type="entry name" value="EF-G C-terminal domain-like"/>
    <property type="match status" value="1"/>
</dbReference>
<dbReference type="Pfam" id="PF01205">
    <property type="entry name" value="Impact_N"/>
    <property type="match status" value="1"/>
</dbReference>